<protein>
    <recommendedName>
        <fullName evidence="3 8">Malonyl-[acyl-carrier protein] O-methyltransferase</fullName>
        <shortName evidence="8">Malonyl-ACP O-methyltransferase</shortName>
        <ecNumber evidence="3 8">2.1.1.197</ecNumber>
    </recommendedName>
    <alternativeName>
        <fullName evidence="8">Biotin synthesis protein BioC</fullName>
    </alternativeName>
</protein>
<comment type="similarity">
    <text evidence="8">Belongs to the methyltransferase superfamily.</text>
</comment>
<dbReference type="SUPFAM" id="SSF53335">
    <property type="entry name" value="S-adenosyl-L-methionine-dependent methyltransferases"/>
    <property type="match status" value="1"/>
</dbReference>
<dbReference type="CDD" id="cd02440">
    <property type="entry name" value="AdoMet_MTases"/>
    <property type="match status" value="1"/>
</dbReference>
<evidence type="ECO:0000256" key="3">
    <source>
        <dbReference type="ARBA" id="ARBA00012327"/>
    </source>
</evidence>
<dbReference type="HAMAP" id="MF_00835">
    <property type="entry name" value="BioC"/>
    <property type="match status" value="1"/>
</dbReference>
<evidence type="ECO:0000256" key="4">
    <source>
        <dbReference type="ARBA" id="ARBA00022603"/>
    </source>
</evidence>
<evidence type="ECO:0000256" key="7">
    <source>
        <dbReference type="ARBA" id="ARBA00022756"/>
    </source>
</evidence>
<dbReference type="InterPro" id="IPR029063">
    <property type="entry name" value="SAM-dependent_MTases_sf"/>
</dbReference>
<evidence type="ECO:0000256" key="5">
    <source>
        <dbReference type="ARBA" id="ARBA00022679"/>
    </source>
</evidence>
<sequence length="275" mass="30078">MAAEIDRDKVRESFHRQATDYDRHAVVQGRVVEKVLALLQAEQVAPASLLDIGAGTGRLLTRLTELYPEMDAVGADLAPGMCEAAARNLAGRRVRMVNADAESLPFEAETFDVVVSTSTYQWLATLDQAFAEALRVLKPGGVFCFALFGEHTLFELRESYRAVLEGGADRTHSFFPAEEVSGALMRAGFCGPRVSSELEVEMHPDVPELLRSLKNIGAGSTAPASGKGLSERRVMLEMMASYRKRFGSEDGVPATYEVVYGVARKKRRSDSNQSD</sequence>
<dbReference type="InterPro" id="IPR013216">
    <property type="entry name" value="Methyltransf_11"/>
</dbReference>
<proteinExistence type="inferred from homology"/>
<dbReference type="Proteomes" id="UP000614714">
    <property type="component" value="Unassembled WGS sequence"/>
</dbReference>
<accession>A0ABS0YHT3</accession>
<keyword evidence="7 8" id="KW-0093">Biotin biosynthesis</keyword>
<comment type="function">
    <text evidence="8">Converts the free carboxyl group of a malonyl-thioester to its methyl ester by transfer of a methyl group from S-adenosyl-L-methionine (SAM). It allows to synthesize pimeloyl-ACP via the fatty acid synthetic pathway.</text>
</comment>
<keyword evidence="6 8" id="KW-0949">S-adenosyl-L-methionine</keyword>
<comment type="pathway">
    <text evidence="2 8">Cofactor biosynthesis; biotin biosynthesis.</text>
</comment>
<comment type="caution">
    <text evidence="10">The sequence shown here is derived from an EMBL/GenBank/DDBJ whole genome shotgun (WGS) entry which is preliminary data.</text>
</comment>
<dbReference type="EMBL" id="JAEMHL010000010">
    <property type="protein sequence ID" value="MBJ6751901.1"/>
    <property type="molecule type" value="Genomic_DNA"/>
</dbReference>
<keyword evidence="5 8" id="KW-0808">Transferase</keyword>
<evidence type="ECO:0000256" key="8">
    <source>
        <dbReference type="HAMAP-Rule" id="MF_00835"/>
    </source>
</evidence>
<dbReference type="GO" id="GO:0032259">
    <property type="term" value="P:methylation"/>
    <property type="evidence" value="ECO:0007669"/>
    <property type="project" value="UniProtKB-KW"/>
</dbReference>
<evidence type="ECO:0000256" key="6">
    <source>
        <dbReference type="ARBA" id="ARBA00022691"/>
    </source>
</evidence>
<dbReference type="Pfam" id="PF08241">
    <property type="entry name" value="Methyltransf_11"/>
    <property type="match status" value="1"/>
</dbReference>
<keyword evidence="4 8" id="KW-0489">Methyltransferase</keyword>
<dbReference type="GO" id="GO:0008168">
    <property type="term" value="F:methyltransferase activity"/>
    <property type="evidence" value="ECO:0007669"/>
    <property type="project" value="UniProtKB-KW"/>
</dbReference>
<name>A0ABS0YHT3_9BACT</name>
<evidence type="ECO:0000313" key="10">
    <source>
        <dbReference type="EMBL" id="MBJ6751901.1"/>
    </source>
</evidence>
<dbReference type="InterPro" id="IPR011814">
    <property type="entry name" value="BioC"/>
</dbReference>
<evidence type="ECO:0000256" key="2">
    <source>
        <dbReference type="ARBA" id="ARBA00004746"/>
    </source>
</evidence>
<reference evidence="10 11" key="1">
    <citation type="submission" date="2020-12" db="EMBL/GenBank/DDBJ databases">
        <title>Geomonas sp. Red421, isolated from paddy soil.</title>
        <authorList>
            <person name="Xu Z."/>
            <person name="Zhang Z."/>
            <person name="Masuda Y."/>
            <person name="Itoh H."/>
            <person name="Senoo K."/>
        </authorList>
    </citation>
    <scope>NUCLEOTIDE SEQUENCE [LARGE SCALE GENOMIC DNA]</scope>
    <source>
        <strain evidence="10 11">Red421</strain>
    </source>
</reference>
<dbReference type="EC" id="2.1.1.197" evidence="3 8"/>
<keyword evidence="11" id="KW-1185">Reference proteome</keyword>
<comment type="catalytic activity">
    <reaction evidence="1 8">
        <text>malonyl-[ACP] + S-adenosyl-L-methionine = malonyl-[ACP] methyl ester + S-adenosyl-L-homocysteine</text>
        <dbReference type="Rhea" id="RHEA:17105"/>
        <dbReference type="Rhea" id="RHEA-COMP:9623"/>
        <dbReference type="Rhea" id="RHEA-COMP:9954"/>
        <dbReference type="ChEBI" id="CHEBI:57856"/>
        <dbReference type="ChEBI" id="CHEBI:59789"/>
        <dbReference type="ChEBI" id="CHEBI:78449"/>
        <dbReference type="ChEBI" id="CHEBI:78845"/>
        <dbReference type="EC" id="2.1.1.197"/>
    </reaction>
</comment>
<evidence type="ECO:0000259" key="9">
    <source>
        <dbReference type="Pfam" id="PF08241"/>
    </source>
</evidence>
<dbReference type="RefSeq" id="WP_199390373.1">
    <property type="nucleotide sequence ID" value="NZ_JAEMHL010000010.1"/>
</dbReference>
<evidence type="ECO:0000313" key="11">
    <source>
        <dbReference type="Proteomes" id="UP000614714"/>
    </source>
</evidence>
<organism evidence="10 11">
    <name type="scientific">Geomonas anaerohicana</name>
    <dbReference type="NCBI Taxonomy" id="2798583"/>
    <lineage>
        <taxon>Bacteria</taxon>
        <taxon>Pseudomonadati</taxon>
        <taxon>Thermodesulfobacteriota</taxon>
        <taxon>Desulfuromonadia</taxon>
        <taxon>Geobacterales</taxon>
        <taxon>Geobacteraceae</taxon>
        <taxon>Geomonas</taxon>
    </lineage>
</organism>
<gene>
    <name evidence="8" type="primary">bioC</name>
    <name evidence="10" type="ORF">JFN91_16910</name>
</gene>
<dbReference type="Gene3D" id="3.40.50.150">
    <property type="entry name" value="Vaccinia Virus protein VP39"/>
    <property type="match status" value="1"/>
</dbReference>
<feature type="domain" description="Methyltransferase type 11" evidence="9">
    <location>
        <begin position="50"/>
        <end position="145"/>
    </location>
</feature>
<evidence type="ECO:0000256" key="1">
    <source>
        <dbReference type="ARBA" id="ARBA00000852"/>
    </source>
</evidence>
<dbReference type="PANTHER" id="PTHR13090">
    <property type="entry name" value="ARGININE-HYDROXYLASE NDUFAF5, MITOCHONDRIAL"/>
    <property type="match status" value="1"/>
</dbReference>
<dbReference type="InterPro" id="IPR050602">
    <property type="entry name" value="Malonyl-ACP_OMT"/>
</dbReference>
<dbReference type="PANTHER" id="PTHR13090:SF1">
    <property type="entry name" value="ARGININE-HYDROXYLASE NDUFAF5, MITOCHONDRIAL"/>
    <property type="match status" value="1"/>
</dbReference>